<dbReference type="EMBL" id="HBUF01517516">
    <property type="protein sequence ID" value="CAG6748148.1"/>
    <property type="molecule type" value="Transcribed_RNA"/>
</dbReference>
<proteinExistence type="predicted"/>
<accession>A0A8D8ZHY7</accession>
<protein>
    <submittedName>
        <fullName evidence="1">Uncharacterized protein</fullName>
    </submittedName>
</protein>
<evidence type="ECO:0000313" key="1">
    <source>
        <dbReference type="EMBL" id="CAG6748148.1"/>
    </source>
</evidence>
<dbReference type="AlphaFoldDB" id="A0A8D8ZHY7"/>
<reference evidence="1" key="1">
    <citation type="submission" date="2021-05" db="EMBL/GenBank/DDBJ databases">
        <authorList>
            <person name="Alioto T."/>
            <person name="Alioto T."/>
            <person name="Gomez Garrido J."/>
        </authorList>
    </citation>
    <scope>NUCLEOTIDE SEQUENCE</scope>
</reference>
<sequence>MFYFIILSFLIIQITEHNILLLAIKYVPMFVCSLFPQPHARDFLKNVIPNTARGVLLLLVYLLPPYLPSHYNLTQLSRIFNRLFPKVSNFLCSNFTYLGCDPVSSKNIIHVSVSSFLCI</sequence>
<name>A0A8D8ZHY7_9HEMI</name>
<organism evidence="1">
    <name type="scientific">Cacopsylla melanoneura</name>
    <dbReference type="NCBI Taxonomy" id="428564"/>
    <lineage>
        <taxon>Eukaryota</taxon>
        <taxon>Metazoa</taxon>
        <taxon>Ecdysozoa</taxon>
        <taxon>Arthropoda</taxon>
        <taxon>Hexapoda</taxon>
        <taxon>Insecta</taxon>
        <taxon>Pterygota</taxon>
        <taxon>Neoptera</taxon>
        <taxon>Paraneoptera</taxon>
        <taxon>Hemiptera</taxon>
        <taxon>Sternorrhyncha</taxon>
        <taxon>Psylloidea</taxon>
        <taxon>Psyllidae</taxon>
        <taxon>Psyllinae</taxon>
        <taxon>Cacopsylla</taxon>
    </lineage>
</organism>